<dbReference type="EMBL" id="CP060394">
    <property type="protein sequence ID" value="QNI34526.1"/>
    <property type="molecule type" value="Genomic_DNA"/>
</dbReference>
<protein>
    <submittedName>
        <fullName evidence="2">Minor capsid protein</fullName>
    </submittedName>
</protein>
<feature type="domain" description="Phage head morphogenesis" evidence="1">
    <location>
        <begin position="118"/>
        <end position="234"/>
    </location>
</feature>
<name>A0A7G8BPQ6_9BACT</name>
<evidence type="ECO:0000259" key="1">
    <source>
        <dbReference type="Pfam" id="PF04233"/>
    </source>
</evidence>
<dbReference type="RefSeq" id="WP_186746757.1">
    <property type="nucleotide sequence ID" value="NZ_CP060394.1"/>
</dbReference>
<dbReference type="Proteomes" id="UP000515312">
    <property type="component" value="Chromosome"/>
</dbReference>
<sequence>MKITIHHGVTRDNAFVPRMGELLARKLASADMLGRLQIVRHAYAKTKKQLPLSAAGSHVKFDEGDVDLGIGFDVGGNDAADYVSRLTPVTKQVFDGLTSQYRKDAFTLAATSDVRLVQKVQAALADIASKGGTASDFRAAANKIADDAGVTELNAFTLDTAYNTAMQKAYSSGRLVQMREPHMMEALPFWQYWTVGDLRVRPEHAVLDGFCAHAIDPVWLKIYPPSGFNCRCSVVPIPAEEAPKDSDQGGLERLPALAMVLVPQQGFTSLLHAI</sequence>
<evidence type="ECO:0000313" key="3">
    <source>
        <dbReference type="Proteomes" id="UP000515312"/>
    </source>
</evidence>
<reference evidence="2 3" key="1">
    <citation type="submission" date="2020-08" db="EMBL/GenBank/DDBJ databases">
        <title>Edaphobacter telluris sp. nov. and Acidobacterium dinghuensis sp. nov., two acidobacteria isolated from forest soil.</title>
        <authorList>
            <person name="Fu J."/>
            <person name="Qiu L."/>
        </authorList>
    </citation>
    <scope>NUCLEOTIDE SEQUENCE [LARGE SCALE GENOMIC DNA]</scope>
    <source>
        <strain evidence="2">4Y35</strain>
    </source>
</reference>
<dbReference type="NCBIfam" id="TIGR01641">
    <property type="entry name" value="phageSPP1_gp7"/>
    <property type="match status" value="1"/>
</dbReference>
<organism evidence="2 3">
    <name type="scientific">Alloacidobacterium dinghuense</name>
    <dbReference type="NCBI Taxonomy" id="2763107"/>
    <lineage>
        <taxon>Bacteria</taxon>
        <taxon>Pseudomonadati</taxon>
        <taxon>Acidobacteriota</taxon>
        <taxon>Terriglobia</taxon>
        <taxon>Terriglobales</taxon>
        <taxon>Acidobacteriaceae</taxon>
        <taxon>Alloacidobacterium</taxon>
    </lineage>
</organism>
<proteinExistence type="predicted"/>
<keyword evidence="3" id="KW-1185">Reference proteome</keyword>
<dbReference type="Pfam" id="PF04233">
    <property type="entry name" value="Phage_Mu_F"/>
    <property type="match status" value="1"/>
</dbReference>
<dbReference type="AlphaFoldDB" id="A0A7G8BPQ6"/>
<dbReference type="KEGG" id="adin:H7849_11885"/>
<evidence type="ECO:0000313" key="2">
    <source>
        <dbReference type="EMBL" id="QNI34526.1"/>
    </source>
</evidence>
<dbReference type="InterPro" id="IPR006528">
    <property type="entry name" value="Phage_head_morphogenesis_dom"/>
</dbReference>
<gene>
    <name evidence="2" type="ORF">H7849_11885</name>
</gene>
<accession>A0A7G8BPQ6</accession>